<evidence type="ECO:0000256" key="1">
    <source>
        <dbReference type="PIRSR" id="PIRSR628131-1"/>
    </source>
</evidence>
<gene>
    <name evidence="2" type="ORF">TRIADDRAFT_18894</name>
</gene>
<dbReference type="FunCoup" id="B3RKK9">
    <property type="interactions" value="278"/>
</dbReference>
<evidence type="ECO:0000313" key="2">
    <source>
        <dbReference type="EMBL" id="EDV29911.1"/>
    </source>
</evidence>
<dbReference type="InterPro" id="IPR028131">
    <property type="entry name" value="VASH1"/>
</dbReference>
<evidence type="ECO:0000313" key="3">
    <source>
        <dbReference type="Proteomes" id="UP000009022"/>
    </source>
</evidence>
<feature type="active site" evidence="1">
    <location>
        <position position="155"/>
    </location>
</feature>
<dbReference type="AlphaFoldDB" id="B3RKK9"/>
<dbReference type="PANTHER" id="PTHR15750">
    <property type="entry name" value="VASOHIBIN-1-LIKE ISOFORM X2"/>
    <property type="match status" value="1"/>
</dbReference>
<feature type="active site" evidence="1">
    <location>
        <position position="120"/>
    </location>
</feature>
<proteinExistence type="predicted"/>
<dbReference type="Pfam" id="PF14822">
    <property type="entry name" value="Vasohibin"/>
    <property type="match status" value="1"/>
</dbReference>
<organism evidence="2 3">
    <name type="scientific">Trichoplax adhaerens</name>
    <name type="common">Trichoplax reptans</name>
    <dbReference type="NCBI Taxonomy" id="10228"/>
    <lineage>
        <taxon>Eukaryota</taxon>
        <taxon>Metazoa</taxon>
        <taxon>Placozoa</taxon>
        <taxon>Uniplacotomia</taxon>
        <taxon>Trichoplacea</taxon>
        <taxon>Trichoplacidae</taxon>
        <taxon>Trichoplax</taxon>
    </lineage>
</organism>
<dbReference type="GO" id="GO:0005737">
    <property type="term" value="C:cytoplasm"/>
    <property type="evidence" value="ECO:0007669"/>
    <property type="project" value="InterPro"/>
</dbReference>
<dbReference type="HOGENOM" id="CLU_061405_1_0_1"/>
<sequence length="201" mass="23412">MESDDEDVNFYINRGAFTIQQEYWHKLWKHTKRHHSVEGEEAENQIRGNRSLSKVLVRIAPTITPGMITEERIICIQNSISDLHYNFTGLQFFEIKKSRPMSGLMEIAKDMIKESLPIKCLEAVILSIYFTCGLEGLDRFPISIKSCFNSHHHRHVVLGIHYSGRYGALGLSRRRTLMYKPLIYRSLMDLIQQYKTSSEEC</sequence>
<dbReference type="Proteomes" id="UP000009022">
    <property type="component" value="Unassembled WGS sequence"/>
</dbReference>
<dbReference type="KEGG" id="tad:TRIADDRAFT_18894"/>
<keyword evidence="3" id="KW-1185">Reference proteome</keyword>
<dbReference type="RefSeq" id="XP_002109113.1">
    <property type="nucleotide sequence ID" value="XM_002109077.1"/>
</dbReference>
<feature type="active site" evidence="1">
    <location>
        <position position="172"/>
    </location>
</feature>
<dbReference type="eggNOG" id="ENOG502QPPX">
    <property type="taxonomic scope" value="Eukaryota"/>
</dbReference>
<dbReference type="PhylomeDB" id="B3RKK9"/>
<name>B3RKK9_TRIAD</name>
<dbReference type="OMA" id="ICIQNSI"/>
<dbReference type="InParanoid" id="B3RKK9"/>
<dbReference type="PANTHER" id="PTHR15750:SF2">
    <property type="entry name" value="VASOHIBIN"/>
    <property type="match status" value="1"/>
</dbReference>
<protein>
    <recommendedName>
        <fullName evidence="4">Vasohibin-1</fullName>
    </recommendedName>
</protein>
<dbReference type="CTD" id="6750327"/>
<reference evidence="2 3" key="1">
    <citation type="journal article" date="2008" name="Nature">
        <title>The Trichoplax genome and the nature of placozoans.</title>
        <authorList>
            <person name="Srivastava M."/>
            <person name="Begovic E."/>
            <person name="Chapman J."/>
            <person name="Putnam N.H."/>
            <person name="Hellsten U."/>
            <person name="Kawashima T."/>
            <person name="Kuo A."/>
            <person name="Mitros T."/>
            <person name="Salamov A."/>
            <person name="Carpenter M.L."/>
            <person name="Signorovitch A.Y."/>
            <person name="Moreno M.A."/>
            <person name="Kamm K."/>
            <person name="Grimwood J."/>
            <person name="Schmutz J."/>
            <person name="Shapiro H."/>
            <person name="Grigoriev I.V."/>
            <person name="Buss L.W."/>
            <person name="Schierwater B."/>
            <person name="Dellaporta S.L."/>
            <person name="Rokhsar D.S."/>
        </authorList>
    </citation>
    <scope>NUCLEOTIDE SEQUENCE [LARGE SCALE GENOMIC DNA]</scope>
    <source>
        <strain evidence="2 3">Grell-BS-1999</strain>
    </source>
</reference>
<dbReference type="GeneID" id="6750327"/>
<accession>B3RKK9</accession>
<evidence type="ECO:0008006" key="4">
    <source>
        <dbReference type="Google" id="ProtNLM"/>
    </source>
</evidence>
<dbReference type="OrthoDB" id="9974232at2759"/>
<dbReference type="EMBL" id="DS985241">
    <property type="protein sequence ID" value="EDV29911.1"/>
    <property type="molecule type" value="Genomic_DNA"/>
</dbReference>